<evidence type="ECO:0000313" key="2">
    <source>
        <dbReference type="EMBL" id="KAG1786342.1"/>
    </source>
</evidence>
<sequence>MAFATPRSSLGGSAYLGTNLNMYTTAESNLNSGNSDTWSRRAARATSNWSGTVMSDDDEPVIPINNRPQAIRPNMTIADIMEAIECMRVNMTDSFNMLLTLSTANTKYAEQGVTLGIAAKEVAETTMTQLQDLRAQIQRVEDKINTDERTRRWLA</sequence>
<dbReference type="GeneID" id="64594572"/>
<dbReference type="RefSeq" id="XP_041153802.1">
    <property type="nucleotide sequence ID" value="XM_041300808.1"/>
</dbReference>
<accession>A0A9P7AC02</accession>
<dbReference type="OrthoDB" id="2695540at2759"/>
<keyword evidence="1" id="KW-0175">Coiled coil</keyword>
<gene>
    <name evidence="2" type="ORF">HD556DRAFT_1313586</name>
</gene>
<keyword evidence="3" id="KW-1185">Reference proteome</keyword>
<proteinExistence type="predicted"/>
<name>A0A9P7AC02_9AGAM</name>
<organism evidence="2 3">
    <name type="scientific">Suillus plorans</name>
    <dbReference type="NCBI Taxonomy" id="116603"/>
    <lineage>
        <taxon>Eukaryota</taxon>
        <taxon>Fungi</taxon>
        <taxon>Dikarya</taxon>
        <taxon>Basidiomycota</taxon>
        <taxon>Agaricomycotina</taxon>
        <taxon>Agaricomycetes</taxon>
        <taxon>Agaricomycetidae</taxon>
        <taxon>Boletales</taxon>
        <taxon>Suillineae</taxon>
        <taxon>Suillaceae</taxon>
        <taxon>Suillus</taxon>
    </lineage>
</organism>
<dbReference type="Proteomes" id="UP000719766">
    <property type="component" value="Unassembled WGS sequence"/>
</dbReference>
<comment type="caution">
    <text evidence="2">The sequence shown here is derived from an EMBL/GenBank/DDBJ whole genome shotgun (WGS) entry which is preliminary data.</text>
</comment>
<evidence type="ECO:0000256" key="1">
    <source>
        <dbReference type="SAM" id="Coils"/>
    </source>
</evidence>
<protein>
    <submittedName>
        <fullName evidence="2">Uncharacterized protein</fullName>
    </submittedName>
</protein>
<dbReference type="AlphaFoldDB" id="A0A9P7AC02"/>
<reference evidence="2" key="1">
    <citation type="journal article" date="2020" name="New Phytol.">
        <title>Comparative genomics reveals dynamic genome evolution in host specialist ectomycorrhizal fungi.</title>
        <authorList>
            <person name="Lofgren L.A."/>
            <person name="Nguyen N.H."/>
            <person name="Vilgalys R."/>
            <person name="Ruytinx J."/>
            <person name="Liao H.L."/>
            <person name="Branco S."/>
            <person name="Kuo A."/>
            <person name="LaButti K."/>
            <person name="Lipzen A."/>
            <person name="Andreopoulos W."/>
            <person name="Pangilinan J."/>
            <person name="Riley R."/>
            <person name="Hundley H."/>
            <person name="Na H."/>
            <person name="Barry K."/>
            <person name="Grigoriev I.V."/>
            <person name="Stajich J.E."/>
            <person name="Kennedy P.G."/>
        </authorList>
    </citation>
    <scope>NUCLEOTIDE SEQUENCE</scope>
    <source>
        <strain evidence="2">S12</strain>
    </source>
</reference>
<dbReference type="EMBL" id="JABBWE010000094">
    <property type="protein sequence ID" value="KAG1786342.1"/>
    <property type="molecule type" value="Genomic_DNA"/>
</dbReference>
<evidence type="ECO:0000313" key="3">
    <source>
        <dbReference type="Proteomes" id="UP000719766"/>
    </source>
</evidence>
<feature type="coiled-coil region" evidence="1">
    <location>
        <begin position="123"/>
        <end position="150"/>
    </location>
</feature>